<dbReference type="InterPro" id="IPR036259">
    <property type="entry name" value="MFS_trans_sf"/>
</dbReference>
<feature type="transmembrane region" description="Helical" evidence="2">
    <location>
        <begin position="173"/>
        <end position="193"/>
    </location>
</feature>
<feature type="transmembrane region" description="Helical" evidence="2">
    <location>
        <begin position="634"/>
        <end position="655"/>
    </location>
</feature>
<keyword evidence="2" id="KW-0472">Membrane</keyword>
<dbReference type="Proteomes" id="UP000594454">
    <property type="component" value="Chromosome 3"/>
</dbReference>
<feature type="transmembrane region" description="Helical" evidence="2">
    <location>
        <begin position="418"/>
        <end position="438"/>
    </location>
</feature>
<feature type="transmembrane region" description="Helical" evidence="2">
    <location>
        <begin position="25"/>
        <end position="46"/>
    </location>
</feature>
<dbReference type="GO" id="GO:0016020">
    <property type="term" value="C:membrane"/>
    <property type="evidence" value="ECO:0007669"/>
    <property type="project" value="InterPro"/>
</dbReference>
<feature type="transmembrane region" description="Helical" evidence="2">
    <location>
        <begin position="260"/>
        <end position="280"/>
    </location>
</feature>
<dbReference type="EMBL" id="LR899011">
    <property type="protein sequence ID" value="CAD7086074.1"/>
    <property type="molecule type" value="Genomic_DNA"/>
</dbReference>
<dbReference type="AlphaFoldDB" id="A0A7R8YV88"/>
<proteinExistence type="predicted"/>
<keyword evidence="4" id="KW-1185">Reference proteome</keyword>
<dbReference type="PANTHER" id="PTHR11388">
    <property type="entry name" value="ORGANIC ANION TRANSPORTER"/>
    <property type="match status" value="1"/>
</dbReference>
<dbReference type="OrthoDB" id="5062115at2759"/>
<dbReference type="OMA" id="YMICFSA"/>
<dbReference type="GO" id="GO:0043252">
    <property type="term" value="P:sodium-independent organic anion transport"/>
    <property type="evidence" value="ECO:0007669"/>
    <property type="project" value="TreeGrafter"/>
</dbReference>
<gene>
    <name evidence="3" type="ORF">HERILL_LOCUS8873</name>
</gene>
<evidence type="ECO:0008006" key="5">
    <source>
        <dbReference type="Google" id="ProtNLM"/>
    </source>
</evidence>
<sequence length="688" mass="76752">MNEGYNCGLSFWHPKWLQKFANIRWFMAVYGLLGTVQGISTTYLIATITTLERRFHMPSQTTGIVLSGNEISQIFLSLILSYIGGQKNRPRWIAWGMVFCGLSCLVIATPHLIYGLGEETFHLTKEYYDGIGRNWTDAISANATAAAGPSHKRSSLCETIGVDNKKCNNLVTLLPLILIFLSQFILGVGNTLYYTLGQTYVDDNTKKKNTPLLFAYALAMRMIGPTLGFILGTGMLSIFIDPSKTPLIKGTDPRWLGAWWLGWIIIGFIMFIFSGLLALFPQQLPRKDQHIVDNSISDTPRSTELFSLNATVIPEKKIEETQTMERSEISWEDFISSLKRVLPNKIVFYNNLSGVFYILGAAGYVTYLGRYVEVQFQRSSKNATGLSGALPMLGMMTGIIVSGWVLSKKRPAASKVLFWNVIIGCCYVIGQFSYLFFYCPDNSASLLKERAIVNTCNENCHCDEVRYTPVCHEPSNQVFFSPCHAGCKTWEPKQNIYSNCSCLSNNTTPFFSTISPLDSLASTIKPPPAEVLVGGLCTAKNCSIQFYAFALFTMFIGWLNSTGKIGNILVNYRAVADKDKAFTQGLTLTVLSLCAFIPGPIIYGRIIDTACISWNTTCGKRGDCQLYDQNALRYYMVGMGMVFTAVGTIFDYLVWYYGKNIDFYGDATITEDQAEKPRNGEVIEPLIN</sequence>
<keyword evidence="1" id="KW-1015">Disulfide bond</keyword>
<organism evidence="3 4">
    <name type="scientific">Hermetia illucens</name>
    <name type="common">Black soldier fly</name>
    <dbReference type="NCBI Taxonomy" id="343691"/>
    <lineage>
        <taxon>Eukaryota</taxon>
        <taxon>Metazoa</taxon>
        <taxon>Ecdysozoa</taxon>
        <taxon>Arthropoda</taxon>
        <taxon>Hexapoda</taxon>
        <taxon>Insecta</taxon>
        <taxon>Pterygota</taxon>
        <taxon>Neoptera</taxon>
        <taxon>Endopterygota</taxon>
        <taxon>Diptera</taxon>
        <taxon>Brachycera</taxon>
        <taxon>Stratiomyomorpha</taxon>
        <taxon>Stratiomyidae</taxon>
        <taxon>Hermetiinae</taxon>
        <taxon>Hermetia</taxon>
    </lineage>
</organism>
<dbReference type="InParanoid" id="A0A7R8YV88"/>
<dbReference type="PANTHER" id="PTHR11388:SF131">
    <property type="entry name" value="SOLUTE CARRIER ORGANIC ANION TRANSPORTER FAMILY MEMBER"/>
    <property type="match status" value="1"/>
</dbReference>
<dbReference type="Pfam" id="PF03137">
    <property type="entry name" value="OATP"/>
    <property type="match status" value="1"/>
</dbReference>
<feature type="transmembrane region" description="Helical" evidence="2">
    <location>
        <begin position="92"/>
        <end position="114"/>
    </location>
</feature>
<feature type="transmembrane region" description="Helical" evidence="2">
    <location>
        <begin position="346"/>
        <end position="368"/>
    </location>
</feature>
<feature type="transmembrane region" description="Helical" evidence="2">
    <location>
        <begin position="66"/>
        <end position="85"/>
    </location>
</feature>
<dbReference type="InterPro" id="IPR004156">
    <property type="entry name" value="OATP"/>
</dbReference>
<evidence type="ECO:0000256" key="1">
    <source>
        <dbReference type="ARBA" id="ARBA00023157"/>
    </source>
</evidence>
<accession>A0A7R8YV88</accession>
<evidence type="ECO:0000256" key="2">
    <source>
        <dbReference type="SAM" id="Phobius"/>
    </source>
</evidence>
<name>A0A7R8YV88_HERIL</name>
<dbReference type="SUPFAM" id="SSF103473">
    <property type="entry name" value="MFS general substrate transporter"/>
    <property type="match status" value="1"/>
</dbReference>
<dbReference type="GO" id="GO:0015347">
    <property type="term" value="F:sodium-independent organic anion transmembrane transporter activity"/>
    <property type="evidence" value="ECO:0007669"/>
    <property type="project" value="TreeGrafter"/>
</dbReference>
<protein>
    <recommendedName>
        <fullName evidence="5">Solute carrier organic anion transporter family member</fullName>
    </recommendedName>
</protein>
<feature type="transmembrane region" description="Helical" evidence="2">
    <location>
        <begin position="388"/>
        <end position="406"/>
    </location>
</feature>
<keyword evidence="2" id="KW-1133">Transmembrane helix</keyword>
<dbReference type="CDD" id="cd17336">
    <property type="entry name" value="MFS_SLCO_OATP"/>
    <property type="match status" value="1"/>
</dbReference>
<dbReference type="Gene3D" id="1.20.1250.20">
    <property type="entry name" value="MFS general substrate transporter like domains"/>
    <property type="match status" value="1"/>
</dbReference>
<evidence type="ECO:0000313" key="3">
    <source>
        <dbReference type="EMBL" id="CAD7086074.1"/>
    </source>
</evidence>
<feature type="transmembrane region" description="Helical" evidence="2">
    <location>
        <begin position="213"/>
        <end position="240"/>
    </location>
</feature>
<reference evidence="3 4" key="1">
    <citation type="submission" date="2020-11" db="EMBL/GenBank/DDBJ databases">
        <authorList>
            <person name="Wallbank WR R."/>
            <person name="Pardo Diaz C."/>
            <person name="Kozak K."/>
            <person name="Martin S."/>
            <person name="Jiggins C."/>
            <person name="Moest M."/>
            <person name="Warren A I."/>
            <person name="Generalovic N T."/>
            <person name="Byers J.R.P. K."/>
            <person name="Montejo-Kovacevich G."/>
            <person name="Yen C E."/>
        </authorList>
    </citation>
    <scope>NUCLEOTIDE SEQUENCE [LARGE SCALE GENOMIC DNA]</scope>
</reference>
<evidence type="ECO:0000313" key="4">
    <source>
        <dbReference type="Proteomes" id="UP000594454"/>
    </source>
</evidence>
<keyword evidence="2" id="KW-0812">Transmembrane</keyword>